<reference evidence="15" key="1">
    <citation type="submission" date="2022-07" db="EMBL/GenBank/DDBJ databases">
        <authorList>
            <person name="Trinca V."/>
            <person name="Uliana J.V.C."/>
            <person name="Torres T.T."/>
            <person name="Ward R.J."/>
            <person name="Monesi N."/>
        </authorList>
    </citation>
    <scope>NUCLEOTIDE SEQUENCE</scope>
    <source>
        <strain evidence="15">HSMRA1968</strain>
        <tissue evidence="15">Whole embryos</tissue>
    </source>
</reference>
<dbReference type="FunFam" id="2.60.120.620:FF:000011">
    <property type="entry name" value="Prolyl alpha subunit"/>
    <property type="match status" value="1"/>
</dbReference>
<evidence type="ECO:0000256" key="4">
    <source>
        <dbReference type="ARBA" id="ARBA00006511"/>
    </source>
</evidence>
<feature type="domain" description="Fe2OG dioxygenase" evidence="14">
    <location>
        <begin position="645"/>
        <end position="751"/>
    </location>
</feature>
<keyword evidence="6" id="KW-0479">Metal-binding</keyword>
<evidence type="ECO:0000256" key="3">
    <source>
        <dbReference type="ARBA" id="ARBA00004319"/>
    </source>
</evidence>
<keyword evidence="11" id="KW-0408">Iron</keyword>
<dbReference type="Gene3D" id="1.10.443.10">
    <property type="entry name" value="Intergrase catalytic core"/>
    <property type="match status" value="1"/>
</dbReference>
<organism evidence="15 16">
    <name type="scientific">Pseudolycoriella hygida</name>
    <dbReference type="NCBI Taxonomy" id="35572"/>
    <lineage>
        <taxon>Eukaryota</taxon>
        <taxon>Metazoa</taxon>
        <taxon>Ecdysozoa</taxon>
        <taxon>Arthropoda</taxon>
        <taxon>Hexapoda</taxon>
        <taxon>Insecta</taxon>
        <taxon>Pterygota</taxon>
        <taxon>Neoptera</taxon>
        <taxon>Endopterygota</taxon>
        <taxon>Diptera</taxon>
        <taxon>Nematocera</taxon>
        <taxon>Sciaroidea</taxon>
        <taxon>Sciaridae</taxon>
        <taxon>Pseudolycoriella</taxon>
    </lineage>
</organism>
<evidence type="ECO:0000256" key="13">
    <source>
        <dbReference type="ARBA" id="ARBA00023180"/>
    </source>
</evidence>
<dbReference type="AlphaFoldDB" id="A0A9Q0N2P2"/>
<keyword evidence="16" id="KW-1185">Reference proteome</keyword>
<evidence type="ECO:0000256" key="2">
    <source>
        <dbReference type="ARBA" id="ARBA00002035"/>
    </source>
</evidence>
<keyword evidence="12" id="KW-0233">DNA recombination</keyword>
<keyword evidence="9" id="KW-0223">Dioxygenase</keyword>
<evidence type="ECO:0000313" key="16">
    <source>
        <dbReference type="Proteomes" id="UP001151699"/>
    </source>
</evidence>
<dbReference type="Proteomes" id="UP001151699">
    <property type="component" value="Chromosome B"/>
</dbReference>
<protein>
    <recommendedName>
        <fullName evidence="5">procollagen-proline 4-dioxygenase</fullName>
        <ecNumber evidence="5">1.14.11.2</ecNumber>
    </recommendedName>
</protein>
<keyword evidence="13" id="KW-0325">Glycoprotein</keyword>
<gene>
    <name evidence="15" type="primary">dpy-18</name>
    <name evidence="15" type="ORF">Bhyg_07480</name>
</gene>
<keyword evidence="8" id="KW-0847">Vitamin C</keyword>
<dbReference type="InterPro" id="IPR006620">
    <property type="entry name" value="Pro_4_hyd_alph"/>
</dbReference>
<evidence type="ECO:0000256" key="5">
    <source>
        <dbReference type="ARBA" id="ARBA00012269"/>
    </source>
</evidence>
<dbReference type="PANTHER" id="PTHR10869:SF244">
    <property type="entry name" value="PROLYL 4-HYDROXYLASE SUBUNIT ALPHA-2"/>
    <property type="match status" value="1"/>
</dbReference>
<evidence type="ECO:0000256" key="7">
    <source>
        <dbReference type="ARBA" id="ARBA00022824"/>
    </source>
</evidence>
<evidence type="ECO:0000256" key="11">
    <source>
        <dbReference type="ARBA" id="ARBA00023004"/>
    </source>
</evidence>
<evidence type="ECO:0000313" key="15">
    <source>
        <dbReference type="EMBL" id="KAJ6642529.1"/>
    </source>
</evidence>
<evidence type="ECO:0000256" key="9">
    <source>
        <dbReference type="ARBA" id="ARBA00022964"/>
    </source>
</evidence>
<comment type="similarity">
    <text evidence="4">Belongs to the P4HA family.</text>
</comment>
<comment type="function">
    <text evidence="2">Catalyzes the post-translational formation of 4-hydroxyproline in -Xaa-Pro-Gly- sequences in collagens and other proteins.</text>
</comment>
<keyword evidence="7" id="KW-0256">Endoplasmic reticulum</keyword>
<dbReference type="GO" id="GO:0004656">
    <property type="term" value="F:procollagen-proline 4-dioxygenase activity"/>
    <property type="evidence" value="ECO:0007669"/>
    <property type="project" value="UniProtKB-EC"/>
</dbReference>
<dbReference type="EMBL" id="WJQU01000002">
    <property type="protein sequence ID" value="KAJ6642529.1"/>
    <property type="molecule type" value="Genomic_DNA"/>
</dbReference>
<evidence type="ECO:0000259" key="14">
    <source>
        <dbReference type="PROSITE" id="PS51471"/>
    </source>
</evidence>
<comment type="subcellular location">
    <subcellularLocation>
        <location evidence="3">Endoplasmic reticulum lumen</location>
    </subcellularLocation>
</comment>
<dbReference type="CDD" id="cd00397">
    <property type="entry name" value="DNA_BRE_C"/>
    <property type="match status" value="1"/>
</dbReference>
<dbReference type="Gene3D" id="6.10.140.1460">
    <property type="match status" value="1"/>
</dbReference>
<sequence length="820" mass="93868">SNIEIENRNKVEPKVNKCRRNRLSHGELVHFIKLRIPYHRLFQPTPKVSGNVQRIGQNVIRLTMFPSPGSYEPKKAKVLTEMELRRFIDEAPDVAWLDVKVVCIFAIFGACRSHEFPQILTSHITRYDDLYHIEIKDTKNTKPNRFAITEPLLGYVRRYEALRPAQATTDRFFINYRNEKCTVQVIGKHKFYQMPHRIAEFLNLPDLDLYTGHSFRRSSTSLYANTGAIIEAVKRHTGHSSSKFRIIMCNAVLYILLLLCVGLANCEIFSAIEELEQQFSNENLLITALEKFSEKVKDDYVYRKLKKWRIEHSTAEDDITGYITNPLNAFLIIKRSIEDVKLMKSRFPQEAKKFLRDISALQASDVDLLGAVEGMLRLQFFYKLKTKDFANGIIDGDETRSPLSVHDLFVIGQKARAIEGQDYIYFALEYLQLAYEKLQEGLDVDNEVNEKFLIRSLVSTYKTVKNFEKALEMLEELKTKFPGDKTYSQISDSLYDARKNGAKNANVNDPFSDYFEHTGTFSVLKDRILNSQVCRGNISRSTHEISKLHCHYISTNAFSTLARFKVEEVNLEPYIVLFVDVLSDDELQVLKDSSKEKLSRAMATQDEIVTSRRVAQLSWHYQSEDEIFRKLTQRVEDMTALSLETAEPLQTQNYGIGGHYDGHWDCVMKFDTPFHTYGGNRIATVLFYLSDVVKGGGTVFTYLKLHVSPRKGAAIFWHNMTPSGSCDFKTRHSACPVLLGSKWVANKWIREYGNEQKRPCEPGKVSNNADSTIHSITFRITVRAVGDSETSSDVMPSASSEIKAIASTKEEMAFPTSPNT</sequence>
<proteinExistence type="inferred from homology"/>
<evidence type="ECO:0000256" key="12">
    <source>
        <dbReference type="ARBA" id="ARBA00023172"/>
    </source>
</evidence>
<evidence type="ECO:0000256" key="6">
    <source>
        <dbReference type="ARBA" id="ARBA00022723"/>
    </source>
</evidence>
<evidence type="ECO:0000256" key="10">
    <source>
        <dbReference type="ARBA" id="ARBA00023002"/>
    </source>
</evidence>
<evidence type="ECO:0000256" key="1">
    <source>
        <dbReference type="ARBA" id="ARBA00001961"/>
    </source>
</evidence>
<dbReference type="SMART" id="SM00702">
    <property type="entry name" value="P4Hc"/>
    <property type="match status" value="1"/>
</dbReference>
<dbReference type="Pfam" id="PF08336">
    <property type="entry name" value="P4Ha_N"/>
    <property type="match status" value="1"/>
</dbReference>
<name>A0A9Q0N2P2_9DIPT</name>
<dbReference type="GO" id="GO:0031418">
    <property type="term" value="F:L-ascorbic acid binding"/>
    <property type="evidence" value="ECO:0007669"/>
    <property type="project" value="UniProtKB-KW"/>
</dbReference>
<comment type="caution">
    <text evidence="15">The sequence shown here is derived from an EMBL/GenBank/DDBJ whole genome shotgun (WGS) entry which is preliminary data.</text>
</comment>
<dbReference type="GO" id="GO:0003677">
    <property type="term" value="F:DNA binding"/>
    <property type="evidence" value="ECO:0007669"/>
    <property type="project" value="InterPro"/>
</dbReference>
<dbReference type="InterPro" id="IPR013547">
    <property type="entry name" value="P4H_N"/>
</dbReference>
<dbReference type="InterPro" id="IPR011990">
    <property type="entry name" value="TPR-like_helical_dom_sf"/>
</dbReference>
<dbReference type="InterPro" id="IPR011010">
    <property type="entry name" value="DNA_brk_join_enz"/>
</dbReference>
<dbReference type="InterPro" id="IPR005123">
    <property type="entry name" value="Oxoglu/Fe-dep_dioxygenase_dom"/>
</dbReference>
<dbReference type="PANTHER" id="PTHR10869">
    <property type="entry name" value="PROLYL 4-HYDROXYLASE ALPHA SUBUNIT"/>
    <property type="match status" value="1"/>
</dbReference>
<dbReference type="OrthoDB" id="420380at2759"/>
<dbReference type="InterPro" id="IPR044862">
    <property type="entry name" value="Pro_4_hyd_alph_FE2OG_OXY"/>
</dbReference>
<dbReference type="Gene3D" id="2.60.120.620">
    <property type="entry name" value="q2cbj1_9rhob like domain"/>
    <property type="match status" value="1"/>
</dbReference>
<dbReference type="EC" id="1.14.11.2" evidence="5"/>
<dbReference type="InterPro" id="IPR045054">
    <property type="entry name" value="P4HA-like"/>
</dbReference>
<dbReference type="PROSITE" id="PS51471">
    <property type="entry name" value="FE2OG_OXY"/>
    <property type="match status" value="1"/>
</dbReference>
<dbReference type="GO" id="GO:0005506">
    <property type="term" value="F:iron ion binding"/>
    <property type="evidence" value="ECO:0007669"/>
    <property type="project" value="InterPro"/>
</dbReference>
<dbReference type="Pfam" id="PF13640">
    <property type="entry name" value="2OG-FeII_Oxy_3"/>
    <property type="match status" value="1"/>
</dbReference>
<feature type="non-terminal residue" evidence="15">
    <location>
        <position position="820"/>
    </location>
</feature>
<dbReference type="SUPFAM" id="SSF56349">
    <property type="entry name" value="DNA breaking-rejoining enzymes"/>
    <property type="match status" value="1"/>
</dbReference>
<dbReference type="GO" id="GO:0005788">
    <property type="term" value="C:endoplasmic reticulum lumen"/>
    <property type="evidence" value="ECO:0007669"/>
    <property type="project" value="UniProtKB-SubCell"/>
</dbReference>
<dbReference type="GO" id="GO:0006310">
    <property type="term" value="P:DNA recombination"/>
    <property type="evidence" value="ECO:0007669"/>
    <property type="project" value="UniProtKB-KW"/>
</dbReference>
<comment type="cofactor">
    <cofactor evidence="1">
        <name>L-ascorbate</name>
        <dbReference type="ChEBI" id="CHEBI:38290"/>
    </cofactor>
</comment>
<dbReference type="GO" id="GO:0015074">
    <property type="term" value="P:DNA integration"/>
    <property type="evidence" value="ECO:0007669"/>
    <property type="project" value="InterPro"/>
</dbReference>
<dbReference type="Gene3D" id="1.25.40.10">
    <property type="entry name" value="Tetratricopeptide repeat domain"/>
    <property type="match status" value="1"/>
</dbReference>
<evidence type="ECO:0000256" key="8">
    <source>
        <dbReference type="ARBA" id="ARBA00022896"/>
    </source>
</evidence>
<keyword evidence="10" id="KW-0560">Oxidoreductase</keyword>
<dbReference type="InterPro" id="IPR013762">
    <property type="entry name" value="Integrase-like_cat_sf"/>
</dbReference>
<accession>A0A9Q0N2P2</accession>